<dbReference type="EMBL" id="MSIE01000006">
    <property type="protein sequence ID" value="OLF18623.1"/>
    <property type="molecule type" value="Genomic_DNA"/>
</dbReference>
<feature type="region of interest" description="Disordered" evidence="4">
    <location>
        <begin position="465"/>
        <end position="490"/>
    </location>
</feature>
<dbReference type="Pfam" id="PF02922">
    <property type="entry name" value="CBM_48"/>
    <property type="match status" value="1"/>
</dbReference>
<keyword evidence="2" id="KW-0378">Hydrolase</keyword>
<dbReference type="GO" id="GO:0005980">
    <property type="term" value="P:glycogen catabolic process"/>
    <property type="evidence" value="ECO:0007669"/>
    <property type="project" value="InterPro"/>
</dbReference>
<evidence type="ECO:0000256" key="2">
    <source>
        <dbReference type="ARBA" id="ARBA00022801"/>
    </source>
</evidence>
<dbReference type="RefSeq" id="WP_075124353.1">
    <property type="nucleotide sequence ID" value="NZ_MSIE01000006.1"/>
</dbReference>
<dbReference type="InterPro" id="IPR044505">
    <property type="entry name" value="GlgX_Isoamylase_N_E_set"/>
</dbReference>
<accession>A0A1Q8CW98</accession>
<protein>
    <submittedName>
        <fullName evidence="6">Glycogen debranching enzyme GlgX</fullName>
    </submittedName>
</protein>
<evidence type="ECO:0000256" key="3">
    <source>
        <dbReference type="ARBA" id="ARBA00023295"/>
    </source>
</evidence>
<dbReference type="OrthoDB" id="3236218at2"/>
<proteinExistence type="inferred from homology"/>
<dbReference type="SUPFAM" id="SSF51445">
    <property type="entry name" value="(Trans)glycosidases"/>
    <property type="match status" value="1"/>
</dbReference>
<feature type="domain" description="Glycosyl hydrolase family 13 catalytic" evidence="5">
    <location>
        <begin position="161"/>
        <end position="567"/>
    </location>
</feature>
<dbReference type="InterPro" id="IPR013783">
    <property type="entry name" value="Ig-like_fold"/>
</dbReference>
<dbReference type="PANTHER" id="PTHR43002">
    <property type="entry name" value="GLYCOGEN DEBRANCHING ENZYME"/>
    <property type="match status" value="1"/>
</dbReference>
<dbReference type="STRING" id="1912961.BU204_04990"/>
<feature type="compositionally biased region" description="Basic and acidic residues" evidence="4">
    <location>
        <begin position="465"/>
        <end position="477"/>
    </location>
</feature>
<dbReference type="Proteomes" id="UP000185596">
    <property type="component" value="Unassembled WGS sequence"/>
</dbReference>
<dbReference type="AlphaFoldDB" id="A0A1Q8CW98"/>
<dbReference type="InterPro" id="IPR017853">
    <property type="entry name" value="GH"/>
</dbReference>
<evidence type="ECO:0000313" key="7">
    <source>
        <dbReference type="Proteomes" id="UP000185596"/>
    </source>
</evidence>
<dbReference type="NCBIfam" id="TIGR02100">
    <property type="entry name" value="glgX_debranch"/>
    <property type="match status" value="1"/>
</dbReference>
<dbReference type="CDD" id="cd02856">
    <property type="entry name" value="E_set_GDE_Isoamylase_N"/>
    <property type="match status" value="1"/>
</dbReference>
<dbReference type="GO" id="GO:0004135">
    <property type="term" value="F:amylo-alpha-1,6-glucosidase activity"/>
    <property type="evidence" value="ECO:0007669"/>
    <property type="project" value="InterPro"/>
</dbReference>
<dbReference type="Gene3D" id="2.60.40.1180">
    <property type="entry name" value="Golgi alpha-mannosidase II"/>
    <property type="match status" value="1"/>
</dbReference>
<dbReference type="SUPFAM" id="SSF51011">
    <property type="entry name" value="Glycosyl hydrolase domain"/>
    <property type="match status" value="1"/>
</dbReference>
<organism evidence="6 7">
    <name type="scientific">Actinophytocola xanthii</name>
    <dbReference type="NCBI Taxonomy" id="1912961"/>
    <lineage>
        <taxon>Bacteria</taxon>
        <taxon>Bacillati</taxon>
        <taxon>Actinomycetota</taxon>
        <taxon>Actinomycetes</taxon>
        <taxon>Pseudonocardiales</taxon>
        <taxon>Pseudonocardiaceae</taxon>
    </lineage>
</organism>
<keyword evidence="3" id="KW-0326">Glycosidase</keyword>
<dbReference type="Pfam" id="PF00128">
    <property type="entry name" value="Alpha-amylase"/>
    <property type="match status" value="1"/>
</dbReference>
<dbReference type="CDD" id="cd11326">
    <property type="entry name" value="AmyAc_Glg_debranch"/>
    <property type="match status" value="1"/>
</dbReference>
<dbReference type="Gene3D" id="2.60.40.10">
    <property type="entry name" value="Immunoglobulins"/>
    <property type="match status" value="1"/>
</dbReference>
<dbReference type="InterPro" id="IPR006047">
    <property type="entry name" value="GH13_cat_dom"/>
</dbReference>
<evidence type="ECO:0000313" key="6">
    <source>
        <dbReference type="EMBL" id="OLF18623.1"/>
    </source>
</evidence>
<dbReference type="InterPro" id="IPR011837">
    <property type="entry name" value="Glycogen_debranch_GlgX"/>
</dbReference>
<comment type="similarity">
    <text evidence="1">Belongs to the glycosyl hydrolase 13 family.</text>
</comment>
<reference evidence="6 7" key="1">
    <citation type="submission" date="2016-12" db="EMBL/GenBank/DDBJ databases">
        <title>The draft genome sequence of Actinophytocola sp. 11-183.</title>
        <authorList>
            <person name="Wang W."/>
            <person name="Yuan L."/>
        </authorList>
    </citation>
    <scope>NUCLEOTIDE SEQUENCE [LARGE SCALE GENOMIC DNA]</scope>
    <source>
        <strain evidence="6 7">11-183</strain>
    </source>
</reference>
<evidence type="ECO:0000256" key="1">
    <source>
        <dbReference type="ARBA" id="ARBA00008061"/>
    </source>
</evidence>
<dbReference type="Gene3D" id="3.20.20.80">
    <property type="entry name" value="Glycosidases"/>
    <property type="match status" value="1"/>
</dbReference>
<sequence>MAASHVHPGHPFPLGAHPEAGGVRFAVASSIADAVDLCLISEDGEEHRIGLTERTFGIWHGLVPGVTPGQRYGYRVHGPYDPARGWRCNPAKLLVDPYATRITGTVTDLDATLGYRHDPMSPGRSNTDSLGHVPLSVVTSPGGPDTGVKPETPFEETVIYELHVRGFTRLHPDVPEHQRGTYLGLTHPSVLEYLLRLGVTAVELMPVHTFVDEPALLRRGRHNYWGYSSLGFLAPHEGYASEPGRETAEFRTMVAALHAAGIEVIMDVVFNHTGEGGVAGPTLSMRGLDAPAYYVLDSRGSDIDLTGCGNTLDPASPTVVRLVADSLRYFASELGVDGFRLDLASALGRPRGGSFDPNSPLLTAIITDPVLSRCKLIAEPWDATGEGYRVGGFAPQWTEWNGRFRDEVRDFWRGQVGVRDLAYRLSGSEDLYAASTRRPWASINFVTAHDGFTLRDLVSYNDKHNEANGEDNRDGTNDNRSWNCGVEGETTDPEVLGLRDRQARNMLATLLLSTGTPMLCAGDEIWRTQGGNNNPYCLDDETSWVDWNLDDRAEDMLAFARRLIALRADSPALRQPEFFDGRPSTTGRPDLVWLTEQGAPMTPNDWFDDTRRTIGMWIDGSTSLSRDREGELVADDTWLLLLHAGDSDTTVTLPPVEYGEVYLPVLDSGTRRGLPLSDSALSPGKTITVPARTLLVFRTPRA</sequence>
<dbReference type="InterPro" id="IPR013780">
    <property type="entry name" value="Glyco_hydro_b"/>
</dbReference>
<gene>
    <name evidence="6" type="ORF">BU204_04990</name>
</gene>
<dbReference type="SUPFAM" id="SSF81296">
    <property type="entry name" value="E set domains"/>
    <property type="match status" value="1"/>
</dbReference>
<dbReference type="InterPro" id="IPR014756">
    <property type="entry name" value="Ig_E-set"/>
</dbReference>
<dbReference type="InterPro" id="IPR004193">
    <property type="entry name" value="Glyco_hydro_13_N"/>
</dbReference>
<keyword evidence="7" id="KW-1185">Reference proteome</keyword>
<evidence type="ECO:0000259" key="5">
    <source>
        <dbReference type="SMART" id="SM00642"/>
    </source>
</evidence>
<name>A0A1Q8CW98_9PSEU</name>
<dbReference type="SMART" id="SM00642">
    <property type="entry name" value="Aamy"/>
    <property type="match status" value="1"/>
</dbReference>
<comment type="caution">
    <text evidence="6">The sequence shown here is derived from an EMBL/GenBank/DDBJ whole genome shotgun (WGS) entry which is preliminary data.</text>
</comment>
<evidence type="ECO:0000256" key="4">
    <source>
        <dbReference type="SAM" id="MobiDB-lite"/>
    </source>
</evidence>